<dbReference type="Proteomes" id="UP000758603">
    <property type="component" value="Unassembled WGS sequence"/>
</dbReference>
<proteinExistence type="predicted"/>
<evidence type="ECO:0000259" key="3">
    <source>
        <dbReference type="PROSITE" id="PS50157"/>
    </source>
</evidence>
<keyword evidence="1" id="KW-0863">Zinc-finger</keyword>
<feature type="compositionally biased region" description="Polar residues" evidence="2">
    <location>
        <begin position="173"/>
        <end position="194"/>
    </location>
</feature>
<evidence type="ECO:0000256" key="2">
    <source>
        <dbReference type="SAM" id="MobiDB-lite"/>
    </source>
</evidence>
<dbReference type="SUPFAM" id="SSF57667">
    <property type="entry name" value="beta-beta-alpha zinc fingers"/>
    <property type="match status" value="1"/>
</dbReference>
<accession>A0A9P8UCC6</accession>
<reference evidence="4" key="1">
    <citation type="journal article" date="2021" name="Nat. Commun.">
        <title>Genetic determinants of endophytism in the Arabidopsis root mycobiome.</title>
        <authorList>
            <person name="Mesny F."/>
            <person name="Miyauchi S."/>
            <person name="Thiergart T."/>
            <person name="Pickel B."/>
            <person name="Atanasova L."/>
            <person name="Karlsson M."/>
            <person name="Huettel B."/>
            <person name="Barry K.W."/>
            <person name="Haridas S."/>
            <person name="Chen C."/>
            <person name="Bauer D."/>
            <person name="Andreopoulos W."/>
            <person name="Pangilinan J."/>
            <person name="LaButti K."/>
            <person name="Riley R."/>
            <person name="Lipzen A."/>
            <person name="Clum A."/>
            <person name="Drula E."/>
            <person name="Henrissat B."/>
            <person name="Kohler A."/>
            <person name="Grigoriev I.V."/>
            <person name="Martin F.M."/>
            <person name="Hacquard S."/>
        </authorList>
    </citation>
    <scope>NUCLEOTIDE SEQUENCE</scope>
    <source>
        <strain evidence="4">MPI-SDFR-AT-0073</strain>
    </source>
</reference>
<feature type="region of interest" description="Disordered" evidence="2">
    <location>
        <begin position="22"/>
        <end position="41"/>
    </location>
</feature>
<feature type="region of interest" description="Disordered" evidence="2">
    <location>
        <begin position="167"/>
        <end position="194"/>
    </location>
</feature>
<dbReference type="InterPro" id="IPR013087">
    <property type="entry name" value="Znf_C2H2_type"/>
</dbReference>
<dbReference type="InterPro" id="IPR036236">
    <property type="entry name" value="Znf_C2H2_sf"/>
</dbReference>
<dbReference type="GO" id="GO:0008270">
    <property type="term" value="F:zinc ion binding"/>
    <property type="evidence" value="ECO:0007669"/>
    <property type="project" value="UniProtKB-KW"/>
</dbReference>
<dbReference type="RefSeq" id="XP_045953766.1">
    <property type="nucleotide sequence ID" value="XM_046106049.1"/>
</dbReference>
<keyword evidence="1" id="KW-0479">Metal-binding</keyword>
<dbReference type="OrthoDB" id="654211at2759"/>
<dbReference type="PROSITE" id="PS50157">
    <property type="entry name" value="ZINC_FINGER_C2H2_2"/>
    <property type="match status" value="1"/>
</dbReference>
<evidence type="ECO:0000313" key="4">
    <source>
        <dbReference type="EMBL" id="KAH6647252.1"/>
    </source>
</evidence>
<dbReference type="AlphaFoldDB" id="A0A9P8UCC6"/>
<dbReference type="EMBL" id="JAGPXC010000009">
    <property type="protein sequence ID" value="KAH6647252.1"/>
    <property type="molecule type" value="Genomic_DNA"/>
</dbReference>
<sequence length="284" mass="31371">MSTKETGAGHWPISSWATETDAYTEKPEDHPGATPSFASDSTSYHLDANNVDVDTSPTNINYIPPHYNLDYHISTVSLAPPLRSMGQHWNMTTVSASGRHVHDVEEPPQLFQVGDQQYDFNIARLSANTESLTAGRSEIGVGSTLVASNPLEATGPGLEPFIIPATHPEAPTSEVSNGNAPQPTPVKQPQTRQSYVRRPRAIHAKLYACGISDCGKTFTLERDLARHQVYSQAHKEFRSSEAWFCHDEGCKKFGKSFTRRDNYQRHVRSLHAKLGSARLEATTD</sequence>
<name>A0A9P8UCC6_9PEZI</name>
<dbReference type="Gene3D" id="3.30.160.60">
    <property type="entry name" value="Classic Zinc Finger"/>
    <property type="match status" value="1"/>
</dbReference>
<gene>
    <name evidence="4" type="ORF">BKA67DRAFT_650404</name>
</gene>
<feature type="domain" description="C2H2-type" evidence="3">
    <location>
        <begin position="207"/>
        <end position="239"/>
    </location>
</feature>
<organism evidence="4 5">
    <name type="scientific">Truncatella angustata</name>
    <dbReference type="NCBI Taxonomy" id="152316"/>
    <lineage>
        <taxon>Eukaryota</taxon>
        <taxon>Fungi</taxon>
        <taxon>Dikarya</taxon>
        <taxon>Ascomycota</taxon>
        <taxon>Pezizomycotina</taxon>
        <taxon>Sordariomycetes</taxon>
        <taxon>Xylariomycetidae</taxon>
        <taxon>Amphisphaeriales</taxon>
        <taxon>Sporocadaceae</taxon>
        <taxon>Truncatella</taxon>
    </lineage>
</organism>
<keyword evidence="5" id="KW-1185">Reference proteome</keyword>
<keyword evidence="1" id="KW-0862">Zinc</keyword>
<comment type="caution">
    <text evidence="4">The sequence shown here is derived from an EMBL/GenBank/DDBJ whole genome shotgun (WGS) entry which is preliminary data.</text>
</comment>
<dbReference type="SMART" id="SM00355">
    <property type="entry name" value="ZnF_C2H2"/>
    <property type="match status" value="2"/>
</dbReference>
<protein>
    <recommendedName>
        <fullName evidence="3">C2H2-type domain-containing protein</fullName>
    </recommendedName>
</protein>
<evidence type="ECO:0000256" key="1">
    <source>
        <dbReference type="PROSITE-ProRule" id="PRU00042"/>
    </source>
</evidence>
<evidence type="ECO:0000313" key="5">
    <source>
        <dbReference type="Proteomes" id="UP000758603"/>
    </source>
</evidence>
<dbReference type="GeneID" id="70134940"/>